<dbReference type="PROSITE" id="PS00134">
    <property type="entry name" value="TRYPSIN_HIS"/>
    <property type="match status" value="1"/>
</dbReference>
<keyword evidence="2" id="KW-0378">Hydrolase</keyword>
<organism evidence="7 8">
    <name type="scientific">Trichoplusia ni</name>
    <name type="common">Cabbage looper</name>
    <dbReference type="NCBI Taxonomy" id="7111"/>
    <lineage>
        <taxon>Eukaryota</taxon>
        <taxon>Metazoa</taxon>
        <taxon>Ecdysozoa</taxon>
        <taxon>Arthropoda</taxon>
        <taxon>Hexapoda</taxon>
        <taxon>Insecta</taxon>
        <taxon>Pterygota</taxon>
        <taxon>Neoptera</taxon>
        <taxon>Endopterygota</taxon>
        <taxon>Lepidoptera</taxon>
        <taxon>Glossata</taxon>
        <taxon>Ditrysia</taxon>
        <taxon>Noctuoidea</taxon>
        <taxon>Noctuidae</taxon>
        <taxon>Plusiinae</taxon>
        <taxon>Trichoplusia</taxon>
    </lineage>
</organism>
<dbReference type="GeneID" id="113493117"/>
<name>A0A7E5VEK5_TRINI</name>
<dbReference type="Pfam" id="PF00089">
    <property type="entry name" value="Trypsin"/>
    <property type="match status" value="1"/>
</dbReference>
<keyword evidence="3" id="KW-0720">Serine protease</keyword>
<proteinExistence type="predicted"/>
<keyword evidence="4" id="KW-1015">Disulfide bond</keyword>
<reference evidence="8" key="1">
    <citation type="submission" date="2025-08" db="UniProtKB">
        <authorList>
            <consortium name="RefSeq"/>
        </authorList>
    </citation>
    <scope>IDENTIFICATION</scope>
</reference>
<dbReference type="PROSITE" id="PS50240">
    <property type="entry name" value="TRYPSIN_DOM"/>
    <property type="match status" value="1"/>
</dbReference>
<dbReference type="Gene3D" id="2.40.10.10">
    <property type="entry name" value="Trypsin-like serine proteases"/>
    <property type="match status" value="1"/>
</dbReference>
<dbReference type="Proteomes" id="UP000322000">
    <property type="component" value="Chromosome 4"/>
</dbReference>
<dbReference type="InParanoid" id="A0A7E5VEK5"/>
<dbReference type="AlphaFoldDB" id="A0A7E5VEK5"/>
<dbReference type="SMART" id="SM00020">
    <property type="entry name" value="Tryp_SPc"/>
    <property type="match status" value="1"/>
</dbReference>
<dbReference type="RefSeq" id="XP_026726739.1">
    <property type="nucleotide sequence ID" value="XM_026870938.1"/>
</dbReference>
<evidence type="ECO:0000313" key="8">
    <source>
        <dbReference type="RefSeq" id="XP_026726739.1"/>
    </source>
</evidence>
<evidence type="ECO:0000313" key="7">
    <source>
        <dbReference type="Proteomes" id="UP000322000"/>
    </source>
</evidence>
<evidence type="ECO:0000259" key="6">
    <source>
        <dbReference type="PROSITE" id="PS50240"/>
    </source>
</evidence>
<dbReference type="SUPFAM" id="SSF50494">
    <property type="entry name" value="Trypsin-like serine proteases"/>
    <property type="match status" value="1"/>
</dbReference>
<keyword evidence="5" id="KW-0732">Signal</keyword>
<feature type="chain" id="PRO_5028810698" evidence="5">
    <location>
        <begin position="19"/>
        <end position="206"/>
    </location>
</feature>
<feature type="signal peptide" evidence="5">
    <location>
        <begin position="1"/>
        <end position="18"/>
    </location>
</feature>
<dbReference type="InterPro" id="IPR050430">
    <property type="entry name" value="Peptidase_S1"/>
</dbReference>
<dbReference type="InterPro" id="IPR009003">
    <property type="entry name" value="Peptidase_S1_PA"/>
</dbReference>
<evidence type="ECO:0000256" key="4">
    <source>
        <dbReference type="ARBA" id="ARBA00023157"/>
    </source>
</evidence>
<dbReference type="PANTHER" id="PTHR24276">
    <property type="entry name" value="POLYSERASE-RELATED"/>
    <property type="match status" value="1"/>
</dbReference>
<sequence>MRIKSLLTLISLISPIKCEMEPFVVGGKRAKIKDFPHSGFLKVRCKEISSGEISPWVCGSSILNTKIVLTAAHCLWGCATNSNITITVGHSHNHRGKSHTGHSFVVHGGYVDTEFYYDIALARINAEFVFGPTIKRVALLKKPPYFEKAQVAGWGLTDEIMEISSNILYYINQTVWKKEDCEDVIGAIPKGTICASSKRIDSYVAM</sequence>
<accession>A0A7E5VEK5</accession>
<evidence type="ECO:0000256" key="1">
    <source>
        <dbReference type="ARBA" id="ARBA00022670"/>
    </source>
</evidence>
<dbReference type="OrthoDB" id="6380398at2759"/>
<dbReference type="PANTHER" id="PTHR24276:SF91">
    <property type="entry name" value="AT26814P-RELATED"/>
    <property type="match status" value="1"/>
</dbReference>
<evidence type="ECO:0000256" key="2">
    <source>
        <dbReference type="ARBA" id="ARBA00022801"/>
    </source>
</evidence>
<dbReference type="KEGG" id="tnl:113493117"/>
<evidence type="ECO:0000256" key="3">
    <source>
        <dbReference type="ARBA" id="ARBA00022825"/>
    </source>
</evidence>
<dbReference type="InterPro" id="IPR043504">
    <property type="entry name" value="Peptidase_S1_PA_chymotrypsin"/>
</dbReference>
<keyword evidence="7" id="KW-1185">Reference proteome</keyword>
<keyword evidence="1" id="KW-0645">Protease</keyword>
<dbReference type="GO" id="GO:0004252">
    <property type="term" value="F:serine-type endopeptidase activity"/>
    <property type="evidence" value="ECO:0007669"/>
    <property type="project" value="InterPro"/>
</dbReference>
<protein>
    <submittedName>
        <fullName evidence="8">Chymotrypsin-like</fullName>
    </submittedName>
</protein>
<dbReference type="InterPro" id="IPR018114">
    <property type="entry name" value="TRYPSIN_HIS"/>
</dbReference>
<gene>
    <name evidence="8" type="primary">LOC113493117</name>
</gene>
<dbReference type="GO" id="GO:0006508">
    <property type="term" value="P:proteolysis"/>
    <property type="evidence" value="ECO:0007669"/>
    <property type="project" value="UniProtKB-KW"/>
</dbReference>
<dbReference type="InterPro" id="IPR001254">
    <property type="entry name" value="Trypsin_dom"/>
</dbReference>
<evidence type="ECO:0000256" key="5">
    <source>
        <dbReference type="SAM" id="SignalP"/>
    </source>
</evidence>
<feature type="domain" description="Peptidase S1" evidence="6">
    <location>
        <begin position="24"/>
        <end position="206"/>
    </location>
</feature>